<comment type="caution">
    <text evidence="5">The sequence shown here is derived from an EMBL/GenBank/DDBJ whole genome shotgun (WGS) entry which is preliminary data.</text>
</comment>
<accession>K1JUK2</accession>
<protein>
    <recommendedName>
        <fullName evidence="3">RecBCD enzyme subunit RecD</fullName>
        <ecNumber evidence="3">5.6.2.3</ecNumber>
    </recommendedName>
    <alternativeName>
        <fullName evidence="3">DNA 5'-3' helicase subunit RecD</fullName>
    </alternativeName>
    <alternativeName>
        <fullName evidence="3">Exonuclease V subunit RecD</fullName>
        <shortName evidence="3">ExoV subunit RecD</shortName>
    </alternativeName>
    <alternativeName>
        <fullName evidence="3">Helicase/nuclease RecBCD subunit RecD</fullName>
    </alternativeName>
</protein>
<dbReference type="GO" id="GO:0043139">
    <property type="term" value="F:5'-3' DNA helicase activity"/>
    <property type="evidence" value="ECO:0007669"/>
    <property type="project" value="UniProtKB-UniRule"/>
</dbReference>
<dbReference type="AlphaFoldDB" id="K1JUK2"/>
<sequence>MTNITTNDPGRTLPPKLAEFGESLLRIADRAREAQGLEPFGEDMHVFMRAVTSAFAGADDRGSVCVRLFDVARRMGLEVGEDEEAYDADIRAHLEELARWGLAAAGAPAEGARPLAPLMLDEGAGGLTSRLYFARFFAEEQRLAAALVRIASKPPRTLPEVTAALVEKLTGALHADELQTKAVRLALENRLAVISGGPGTGKTTTVVLILECLLEENKDLSIYLAAPTGKATSRMRQSIVAMTQGPIAGNFPRMKEVVSEETAQGAPRRVEEHTIHKWLVKKTPSGEKPSADNPLPADVLIIDEASMVDIHLAARLFEVVSESTRVIILGDKHQLAAVGPGAVFADISATDGALAASTVDLKTSRRFAEGSVIAKLAAAINHDGGISSSTACTTVKRLLADAQTDGDPDWRIAWDDAMPQGEGGYGLAPAATAWLEERFSRYTAALIDYMRVVTRPEPKADDLKAAGRALWEIFQTFRPLCAQRRGPQSVEGINAWAEAKVRTALAGADFKTFAEDRWNYPGRAVIIRSNDDILGVFNGDVGIVLPDEHGDLRAVFFDADRSMPPALMPAHDTAFAMTIHQSQGSEFPEVAVFLPTDPASGLATRELLYTGVTRTKRSVDIFGTERVLNASVENRTVRVSGLADRLAERAKAARG</sequence>
<keyword evidence="3" id="KW-0378">Hydrolase</keyword>
<dbReference type="InterPro" id="IPR027417">
    <property type="entry name" value="P-loop_NTPase"/>
</dbReference>
<evidence type="ECO:0000256" key="2">
    <source>
        <dbReference type="ARBA" id="ARBA00022840"/>
    </source>
</evidence>
<dbReference type="Pfam" id="PF13538">
    <property type="entry name" value="UvrD_C_2"/>
    <property type="match status" value="1"/>
</dbReference>
<dbReference type="HOGENOM" id="CLU_007524_1_2_4"/>
<dbReference type="Pfam" id="PF13245">
    <property type="entry name" value="AAA_19"/>
    <property type="match status" value="1"/>
</dbReference>
<dbReference type="CDD" id="cd18809">
    <property type="entry name" value="SF1_C_RecD"/>
    <property type="match status" value="1"/>
</dbReference>
<dbReference type="SMART" id="SM00382">
    <property type="entry name" value="AAA"/>
    <property type="match status" value="1"/>
</dbReference>
<dbReference type="RefSeq" id="WP_005434737.1">
    <property type="nucleotide sequence ID" value="NZ_JH815515.1"/>
</dbReference>
<evidence type="ECO:0000313" key="5">
    <source>
        <dbReference type="EMBL" id="EKB31392.1"/>
    </source>
</evidence>
<dbReference type="InterPro" id="IPR027785">
    <property type="entry name" value="UvrD-like_helicase_C"/>
</dbReference>
<organism evidence="5 6">
    <name type="scientific">Sutterella wadsworthensis 2_1_59BFAA</name>
    <dbReference type="NCBI Taxonomy" id="742823"/>
    <lineage>
        <taxon>Bacteria</taxon>
        <taxon>Pseudomonadati</taxon>
        <taxon>Pseudomonadota</taxon>
        <taxon>Betaproteobacteria</taxon>
        <taxon>Burkholderiales</taxon>
        <taxon>Sutterellaceae</taxon>
        <taxon>Sutterella</taxon>
    </lineage>
</organism>
<dbReference type="SUPFAM" id="SSF52540">
    <property type="entry name" value="P-loop containing nucleoside triphosphate hydrolases"/>
    <property type="match status" value="1"/>
</dbReference>
<dbReference type="InterPro" id="IPR050534">
    <property type="entry name" value="Coronavir_polyprotein_1ab"/>
</dbReference>
<evidence type="ECO:0000256" key="3">
    <source>
        <dbReference type="HAMAP-Rule" id="MF_01487"/>
    </source>
</evidence>
<dbReference type="Proteomes" id="UP000005835">
    <property type="component" value="Unassembled WGS sequence"/>
</dbReference>
<dbReference type="Gene3D" id="3.40.50.300">
    <property type="entry name" value="P-loop containing nucleotide triphosphate hydrolases"/>
    <property type="match status" value="3"/>
</dbReference>
<evidence type="ECO:0000256" key="1">
    <source>
        <dbReference type="ARBA" id="ARBA00022741"/>
    </source>
</evidence>
<dbReference type="GO" id="GO:0017116">
    <property type="term" value="F:single-stranded DNA helicase activity"/>
    <property type="evidence" value="ECO:0007669"/>
    <property type="project" value="TreeGrafter"/>
</dbReference>
<evidence type="ECO:0000259" key="4">
    <source>
        <dbReference type="SMART" id="SM00382"/>
    </source>
</evidence>
<dbReference type="GO" id="GO:0016887">
    <property type="term" value="F:ATP hydrolysis activity"/>
    <property type="evidence" value="ECO:0007669"/>
    <property type="project" value="RHEA"/>
</dbReference>
<comment type="miscellaneous">
    <text evidence="3">In the RecBCD complex, RecB has a slow 3'-5' helicase, an exonuclease activity and loads RecA onto ssDNA, RecD has a fast 5'-3' helicase activity, while RecC stimulates the ATPase and processivity of the RecB helicase and contributes to recognition of the Chi site.</text>
</comment>
<dbReference type="GO" id="GO:0000724">
    <property type="term" value="P:double-strand break repair via homologous recombination"/>
    <property type="evidence" value="ECO:0007669"/>
    <property type="project" value="UniProtKB-UniRule"/>
</dbReference>
<dbReference type="GO" id="GO:0005524">
    <property type="term" value="F:ATP binding"/>
    <property type="evidence" value="ECO:0007669"/>
    <property type="project" value="UniProtKB-UniRule"/>
</dbReference>
<dbReference type="InterPro" id="IPR006344">
    <property type="entry name" value="RecD"/>
</dbReference>
<keyword evidence="3" id="KW-0269">Exonuclease</keyword>
<dbReference type="eggNOG" id="COG0507">
    <property type="taxonomic scope" value="Bacteria"/>
</dbReference>
<dbReference type="EC" id="5.6.2.3" evidence="3"/>
<comment type="subunit">
    <text evidence="3">Heterotrimer of RecB, RecC and RecD. All subunits contribute to DNA-binding.</text>
</comment>
<dbReference type="HAMAP" id="MF_01487">
    <property type="entry name" value="RecD"/>
    <property type="match status" value="1"/>
</dbReference>
<dbReference type="PANTHER" id="PTHR43788:SF6">
    <property type="entry name" value="DNA HELICASE B"/>
    <property type="match status" value="1"/>
</dbReference>
<dbReference type="NCBIfam" id="TIGR01447">
    <property type="entry name" value="recD"/>
    <property type="match status" value="1"/>
</dbReference>
<keyword evidence="3" id="KW-0413">Isomerase</keyword>
<dbReference type="InterPro" id="IPR003593">
    <property type="entry name" value="AAA+_ATPase"/>
</dbReference>
<dbReference type="GO" id="GO:0009338">
    <property type="term" value="C:exodeoxyribonuclease V complex"/>
    <property type="evidence" value="ECO:0007669"/>
    <property type="project" value="InterPro"/>
</dbReference>
<dbReference type="CDD" id="cd17933">
    <property type="entry name" value="DEXSc_RecD-like"/>
    <property type="match status" value="1"/>
</dbReference>
<dbReference type="GO" id="GO:0003677">
    <property type="term" value="F:DNA binding"/>
    <property type="evidence" value="ECO:0007669"/>
    <property type="project" value="UniProtKB-UniRule"/>
</dbReference>
<name>K1JUK2_9BURK</name>
<keyword evidence="3" id="KW-0540">Nuclease</keyword>
<proteinExistence type="inferred from homology"/>
<keyword evidence="1 3" id="KW-0547">Nucleotide-binding</keyword>
<keyword evidence="3" id="KW-0238">DNA-binding</keyword>
<comment type="similarity">
    <text evidence="3">Belongs to the RecD family.</text>
</comment>
<feature type="binding site" evidence="3">
    <location>
        <begin position="196"/>
        <end position="203"/>
    </location>
    <ligand>
        <name>ATP</name>
        <dbReference type="ChEBI" id="CHEBI:30616"/>
    </ligand>
</feature>
<reference evidence="5 6" key="1">
    <citation type="submission" date="2012-05" db="EMBL/GenBank/DDBJ databases">
        <title>The Genome Sequence of Sutterella wadsworthensis 2_1_59BFAA.</title>
        <authorList>
            <consortium name="The Broad Institute Genome Sequencing Platform"/>
            <person name="Earl A."/>
            <person name="Ward D."/>
            <person name="Feldgarden M."/>
            <person name="Gevers D."/>
            <person name="Daigneault M."/>
            <person name="Strauss J."/>
            <person name="Allen-Vercoe E."/>
            <person name="Walker B."/>
            <person name="Young S.K."/>
            <person name="Zeng Q."/>
            <person name="Gargeya S."/>
            <person name="Fitzgerald M."/>
            <person name="Haas B."/>
            <person name="Abouelleil A."/>
            <person name="Alvarado L."/>
            <person name="Arachchi H.M."/>
            <person name="Berlin A.M."/>
            <person name="Chapman S.B."/>
            <person name="Goldberg J."/>
            <person name="Griggs A."/>
            <person name="Gujja S."/>
            <person name="Hansen M."/>
            <person name="Howarth C."/>
            <person name="Imamovic A."/>
            <person name="Larimer J."/>
            <person name="McCowen C."/>
            <person name="Montmayeur A."/>
            <person name="Murphy C."/>
            <person name="Neiman D."/>
            <person name="Pearson M."/>
            <person name="Priest M."/>
            <person name="Roberts A."/>
            <person name="Saif S."/>
            <person name="Shea T."/>
            <person name="Sisk P."/>
            <person name="Sykes S."/>
            <person name="Wortman J."/>
            <person name="Nusbaum C."/>
            <person name="Birren B."/>
        </authorList>
    </citation>
    <scope>NUCLEOTIDE SEQUENCE [LARGE SCALE GENOMIC DNA]</scope>
    <source>
        <strain evidence="5 6">2_1_59BFAA</strain>
    </source>
</reference>
<gene>
    <name evidence="3" type="primary">recD</name>
    <name evidence="5" type="ORF">HMPREF9465_01003</name>
</gene>
<dbReference type="PATRIC" id="fig|742823.3.peg.987"/>
<comment type="catalytic activity">
    <reaction evidence="3">
        <text>ATP + H2O = ADP + phosphate + H(+)</text>
        <dbReference type="Rhea" id="RHEA:13065"/>
        <dbReference type="ChEBI" id="CHEBI:15377"/>
        <dbReference type="ChEBI" id="CHEBI:15378"/>
        <dbReference type="ChEBI" id="CHEBI:30616"/>
        <dbReference type="ChEBI" id="CHEBI:43474"/>
        <dbReference type="ChEBI" id="CHEBI:456216"/>
        <dbReference type="EC" id="5.6.2.3"/>
    </reaction>
</comment>
<keyword evidence="3" id="KW-0234">DNA repair</keyword>
<dbReference type="STRING" id="742823.HMPREF9465_01003"/>
<feature type="domain" description="AAA+ ATPase" evidence="4">
    <location>
        <begin position="188"/>
        <end position="360"/>
    </location>
</feature>
<keyword evidence="2 3" id="KW-0067">ATP-binding</keyword>
<keyword evidence="6" id="KW-1185">Reference proteome</keyword>
<dbReference type="GO" id="GO:0008854">
    <property type="term" value="F:exodeoxyribonuclease V activity"/>
    <property type="evidence" value="ECO:0007669"/>
    <property type="project" value="InterPro"/>
</dbReference>
<dbReference type="PANTHER" id="PTHR43788">
    <property type="entry name" value="DNA2/NAM7 HELICASE FAMILY MEMBER"/>
    <property type="match status" value="1"/>
</dbReference>
<evidence type="ECO:0000313" key="6">
    <source>
        <dbReference type="Proteomes" id="UP000005835"/>
    </source>
</evidence>
<comment type="function">
    <text evidence="3">A helicase/nuclease that prepares dsDNA breaks (DSB) for recombinational DNA repair. Binds to DSBs and unwinds DNA via a highly rapid and processive ATP-dependent bidirectional helicase activity. Unwinds dsDNA until it encounters a Chi (crossover hotspot instigator) sequence from the 3' direction. Cuts ssDNA a few nucleotides 3' to the Chi site. The properties and activities of the enzyme are changed at Chi. The Chi-altered holoenzyme produces a long 3'-ssDNA overhang and facilitates RecA-binding to the ssDNA for homologous DNA recombination and repair. Holoenzyme degrades any linearized DNA that is unable to undergo homologous recombination. In the holoenzyme this subunit has ssDNA-dependent ATPase and 5'-3' helicase activity. When added to pre-assembled RecBC greatly stimulates nuclease activity and augments holoenzyme processivity. Negatively regulates the RecA-loading ability of RecBCD.</text>
</comment>
<keyword evidence="3" id="KW-0347">Helicase</keyword>
<keyword evidence="3" id="KW-0227">DNA damage</keyword>
<dbReference type="EMBL" id="ADMG01000027">
    <property type="protein sequence ID" value="EKB31392.1"/>
    <property type="molecule type" value="Genomic_DNA"/>
</dbReference>